<dbReference type="InterPro" id="IPR024535">
    <property type="entry name" value="RHGA/B-epi-like_pectate_lyase"/>
</dbReference>
<protein>
    <recommendedName>
        <fullName evidence="1">Rhamnogalacturonase A/B/Epimerase-like pectate lyase domain-containing protein</fullName>
    </recommendedName>
</protein>
<accession>A0A5Q0BE09</accession>
<evidence type="ECO:0000259" key="1">
    <source>
        <dbReference type="Pfam" id="PF12708"/>
    </source>
</evidence>
<dbReference type="AlphaFoldDB" id="A0A5Q0BE09"/>
<name>A0A5Q0BE09_9GAMM</name>
<dbReference type="EMBL" id="CP044205">
    <property type="protein sequence ID" value="QFY42050.1"/>
    <property type="molecule type" value="Genomic_DNA"/>
</dbReference>
<dbReference type="Proteomes" id="UP000325755">
    <property type="component" value="Chromosome"/>
</dbReference>
<keyword evidence="3" id="KW-1185">Reference proteome</keyword>
<dbReference type="InParanoid" id="A0A5Q0BE09"/>
<dbReference type="Pfam" id="PF12708">
    <property type="entry name" value="Pect-lyase_RHGA_epim"/>
    <property type="match status" value="1"/>
</dbReference>
<reference evidence="2 3" key="1">
    <citation type="submission" date="2019-09" db="EMBL/GenBank/DDBJ databases">
        <title>Ecophysiology of the spiral-shaped methanotroph Methylospira mobilis as revealed by the complete genome sequence.</title>
        <authorList>
            <person name="Oshkin I.Y."/>
            <person name="Dedysh S.N."/>
            <person name="Miroshnikov K."/>
            <person name="Danilova O.V."/>
            <person name="Hakobyan A."/>
            <person name="Liesack W."/>
        </authorList>
    </citation>
    <scope>NUCLEOTIDE SEQUENCE [LARGE SCALE GENOMIC DNA]</scope>
    <source>
        <strain evidence="2 3">Shm1</strain>
    </source>
</reference>
<evidence type="ECO:0000313" key="3">
    <source>
        <dbReference type="Proteomes" id="UP000325755"/>
    </source>
</evidence>
<dbReference type="OrthoDB" id="8207450at2"/>
<dbReference type="KEGG" id="mmob:F6R98_04920"/>
<dbReference type="InterPro" id="IPR012334">
    <property type="entry name" value="Pectin_lyas_fold"/>
</dbReference>
<sequence>MPFLSGIRFLVLLFFIIANLPLPAIAQTSKKAVTRAPVIFNYQQSAKPGDLFYLQGSNLSGAQVTLVGHGAIPVLNSYRASALTAQLPKNATGALAVYVRNSSASSPVIYLNQAHPYHMDASLIAPGAPFRIFGKNLLLAGYTPIVNIGGQTAIINAAKSTETILLGTVPAGLPEGAATVTVDNGNGSGASKMVQPVAVIAGSGADPFSLDVGWASGFTAIASVVIDPTTDTHVNPRMVADGVTDNTDALQAAIDYASAIGGGTIDIPVGAYLIEKGSLQLKSNVVIKGAGKSATTLNYTGARPIYSLHNDRVGLANLTLSTATSPNALYWNGNSRSFLKNLAISFKTSTHVFTEANVNLAIEDCNFSQSGPGVNGQGVQWLAGNSGLIVTGNTYQFLTGLAFSVDGSQDAYIANNTIIWDGSMQNKAGGSIVTHGVTTNFLKRATIDSNTFKVVNGPIVNHNRNDGEALLSEGGGAGRTETVGTATSATSTTLTDAKNNLNRSDSSGITGLSAIHSIIIISGTGTGQKRDIIGYSGHTMTVDRPWDVVPDTSSRYMTAVMSIENVIISNNRFSQWPRGTWVYFAATDGLDIINNTYTEGGGILLRAESSAAVHDTLLNINVAGNRVINTTHTWGSYFMLAYVADTQNSPDGLGAAGVVFKNNDLQANNPNYAPDLKDVANFEGYGNFFLAWMPPGPYAQPAMGGIIGTIFQGNTCTNCSAVFRTGTNVFAGAYVDTLLKNSSKLVVDSYLVPGAGASQGAYTH</sequence>
<dbReference type="SUPFAM" id="SSF51126">
    <property type="entry name" value="Pectin lyase-like"/>
    <property type="match status" value="2"/>
</dbReference>
<dbReference type="Gene3D" id="2.160.20.10">
    <property type="entry name" value="Single-stranded right-handed beta-helix, Pectin lyase-like"/>
    <property type="match status" value="1"/>
</dbReference>
<dbReference type="InterPro" id="IPR011050">
    <property type="entry name" value="Pectin_lyase_fold/virulence"/>
</dbReference>
<evidence type="ECO:0000313" key="2">
    <source>
        <dbReference type="EMBL" id="QFY42050.1"/>
    </source>
</evidence>
<proteinExistence type="predicted"/>
<gene>
    <name evidence="2" type="ORF">F6R98_04920</name>
</gene>
<feature type="domain" description="Rhamnogalacturonase A/B/Epimerase-like pectate lyase" evidence="1">
    <location>
        <begin position="239"/>
        <end position="418"/>
    </location>
</feature>
<organism evidence="2 3">
    <name type="scientific">Candidatus Methylospira mobilis</name>
    <dbReference type="NCBI Taxonomy" id="1808979"/>
    <lineage>
        <taxon>Bacteria</taxon>
        <taxon>Pseudomonadati</taxon>
        <taxon>Pseudomonadota</taxon>
        <taxon>Gammaproteobacteria</taxon>
        <taxon>Methylococcales</taxon>
        <taxon>Methylococcaceae</taxon>
        <taxon>Candidatus Methylospira</taxon>
    </lineage>
</organism>